<proteinExistence type="predicted"/>
<sequence>MKVSGQTTLPKSKIAFDFASVPQNAWFSVAQNFWACGKCPCRCQKSAKFTISLKLWRSHNEKAGKKNEIGSTARTGRAD</sequence>
<organism evidence="1 2">
    <name type="scientific">Rhodopirellula baltica WH47</name>
    <dbReference type="NCBI Taxonomy" id="991778"/>
    <lineage>
        <taxon>Bacteria</taxon>
        <taxon>Pseudomonadati</taxon>
        <taxon>Planctomycetota</taxon>
        <taxon>Planctomycetia</taxon>
        <taxon>Pirellulales</taxon>
        <taxon>Pirellulaceae</taxon>
        <taxon>Rhodopirellula</taxon>
    </lineage>
</organism>
<dbReference type="AlphaFoldDB" id="F2AW94"/>
<protein>
    <submittedName>
        <fullName evidence="1">Uncharacterized protein</fullName>
    </submittedName>
</protein>
<dbReference type="Proteomes" id="UP000006222">
    <property type="component" value="Unassembled WGS sequence"/>
</dbReference>
<dbReference type="EMBL" id="AFAR01000197">
    <property type="protein sequence ID" value="EGF26076.1"/>
    <property type="molecule type" value="Genomic_DNA"/>
</dbReference>
<evidence type="ECO:0000313" key="1">
    <source>
        <dbReference type="EMBL" id="EGF26076.1"/>
    </source>
</evidence>
<reference evidence="1 2" key="1">
    <citation type="journal article" date="2013" name="Mar. Genomics">
        <title>Expression of sulfatases in Rhodopirellula baltica and the diversity of sulfatases in the genus Rhodopirellula.</title>
        <authorList>
            <person name="Wegner C.E."/>
            <person name="Richter-Heitmann T."/>
            <person name="Klindworth A."/>
            <person name="Klockow C."/>
            <person name="Richter M."/>
            <person name="Achstetter T."/>
            <person name="Glockner F.O."/>
            <person name="Harder J."/>
        </authorList>
    </citation>
    <scope>NUCLEOTIDE SEQUENCE [LARGE SCALE GENOMIC DNA]</scope>
    <source>
        <strain evidence="1 2">WH47</strain>
    </source>
</reference>
<evidence type="ECO:0000313" key="2">
    <source>
        <dbReference type="Proteomes" id="UP000006222"/>
    </source>
</evidence>
<comment type="caution">
    <text evidence="1">The sequence shown here is derived from an EMBL/GenBank/DDBJ whole genome shotgun (WGS) entry which is preliminary data.</text>
</comment>
<name>F2AW94_RHOBT</name>
<accession>F2AW94</accession>
<gene>
    <name evidence="1" type="ORF">RBWH47_05918</name>
</gene>